<dbReference type="RefSeq" id="WP_207987661.1">
    <property type="nucleotide sequence ID" value="NZ_CP071794.1"/>
</dbReference>
<keyword evidence="3" id="KW-1185">Reference proteome</keyword>
<feature type="region of interest" description="Disordered" evidence="1">
    <location>
        <begin position="1"/>
        <end position="21"/>
    </location>
</feature>
<sequence>MSETKNVADRPDLEFYTGGRPGSPFSRATRVGNILFLSGQIGNRGDGTFPENLQDQTRQLMDNITTTLQTFGLDMNAVFKCTVMLADMDRWREFNAVYLEYFAQDRLPSRSAFGTNGLVAGALAEVECWAYMPN</sequence>
<dbReference type="InterPro" id="IPR006175">
    <property type="entry name" value="YjgF/YER057c/UK114"/>
</dbReference>
<reference evidence="2 3" key="1">
    <citation type="submission" date="2021-03" db="EMBL/GenBank/DDBJ databases">
        <title>Complete genome of Parasphingorhabdus_sp.JHSY0214.</title>
        <authorList>
            <person name="Yoo J.H."/>
            <person name="Bae J.W."/>
        </authorList>
    </citation>
    <scope>NUCLEOTIDE SEQUENCE [LARGE SCALE GENOMIC DNA]</scope>
    <source>
        <strain evidence="2 3">JHSY0214</strain>
    </source>
</reference>
<evidence type="ECO:0000256" key="1">
    <source>
        <dbReference type="SAM" id="MobiDB-lite"/>
    </source>
</evidence>
<evidence type="ECO:0000313" key="2">
    <source>
        <dbReference type="EMBL" id="QTD55837.1"/>
    </source>
</evidence>
<dbReference type="EMBL" id="CP071794">
    <property type="protein sequence ID" value="QTD55837.1"/>
    <property type="molecule type" value="Genomic_DNA"/>
</dbReference>
<dbReference type="PANTHER" id="PTHR11803">
    <property type="entry name" value="2-IMINOBUTANOATE/2-IMINOPROPANOATE DEAMINASE RIDA"/>
    <property type="match status" value="1"/>
</dbReference>
<dbReference type="Gene3D" id="3.30.1330.40">
    <property type="entry name" value="RutC-like"/>
    <property type="match status" value="1"/>
</dbReference>
<protein>
    <submittedName>
        <fullName evidence="2">RidA family protein</fullName>
    </submittedName>
</protein>
<dbReference type="SUPFAM" id="SSF55298">
    <property type="entry name" value="YjgF-like"/>
    <property type="match status" value="1"/>
</dbReference>
<accession>A0ABX7T4Z9</accession>
<organism evidence="2 3">
    <name type="scientific">Parasphingorhabdus cellanae</name>
    <dbReference type="NCBI Taxonomy" id="2806553"/>
    <lineage>
        <taxon>Bacteria</taxon>
        <taxon>Pseudomonadati</taxon>
        <taxon>Pseudomonadota</taxon>
        <taxon>Alphaproteobacteria</taxon>
        <taxon>Sphingomonadales</taxon>
        <taxon>Sphingomonadaceae</taxon>
        <taxon>Parasphingorhabdus</taxon>
    </lineage>
</organism>
<name>A0ABX7T4Z9_9SPHN</name>
<gene>
    <name evidence="2" type="ORF">J4G78_16870</name>
</gene>
<dbReference type="InterPro" id="IPR035959">
    <property type="entry name" value="RutC-like_sf"/>
</dbReference>
<feature type="compositionally biased region" description="Basic and acidic residues" evidence="1">
    <location>
        <begin position="1"/>
        <end position="13"/>
    </location>
</feature>
<dbReference type="PANTHER" id="PTHR11803:SF39">
    <property type="entry name" value="2-IMINOBUTANOATE_2-IMINOPROPANOATE DEAMINASE"/>
    <property type="match status" value="1"/>
</dbReference>
<dbReference type="Proteomes" id="UP000663923">
    <property type="component" value="Chromosome"/>
</dbReference>
<dbReference type="CDD" id="cd00448">
    <property type="entry name" value="YjgF_YER057c_UK114_family"/>
    <property type="match status" value="1"/>
</dbReference>
<proteinExistence type="predicted"/>
<dbReference type="Pfam" id="PF01042">
    <property type="entry name" value="Ribonuc_L-PSP"/>
    <property type="match status" value="1"/>
</dbReference>
<evidence type="ECO:0000313" key="3">
    <source>
        <dbReference type="Proteomes" id="UP000663923"/>
    </source>
</evidence>